<evidence type="ECO:0000259" key="1">
    <source>
        <dbReference type="PROSITE" id="PS51194"/>
    </source>
</evidence>
<dbReference type="SMART" id="SM00490">
    <property type="entry name" value="HELICc"/>
    <property type="match status" value="1"/>
</dbReference>
<feature type="non-terminal residue" evidence="2">
    <location>
        <position position="1"/>
    </location>
</feature>
<keyword evidence="2" id="KW-0067">ATP-binding</keyword>
<dbReference type="PROSITE" id="PS51194">
    <property type="entry name" value="HELICASE_CTER"/>
    <property type="match status" value="1"/>
</dbReference>
<proteinExistence type="predicted"/>
<dbReference type="EMBL" id="FRAM01000003">
    <property type="protein sequence ID" value="SHK57514.1"/>
    <property type="molecule type" value="Genomic_DNA"/>
</dbReference>
<dbReference type="STRING" id="216903.SAMN05444371_2943"/>
<name>A0A1M6TKP3_9FLAO</name>
<feature type="domain" description="Helicase C-terminal" evidence="1">
    <location>
        <begin position="131"/>
        <end position="281"/>
    </location>
</feature>
<accession>A0A1M6TKP3</accession>
<dbReference type="RefSeq" id="WP_245795932.1">
    <property type="nucleotide sequence ID" value="NZ_FRAM01000003.1"/>
</dbReference>
<keyword evidence="3" id="KW-1185">Reference proteome</keyword>
<dbReference type="Pfam" id="PF00271">
    <property type="entry name" value="Helicase_C"/>
    <property type="match status" value="1"/>
</dbReference>
<dbReference type="SUPFAM" id="SSF52540">
    <property type="entry name" value="P-loop containing nucleoside triphosphate hydrolases"/>
    <property type="match status" value="1"/>
</dbReference>
<keyword evidence="2" id="KW-0547">Nucleotide-binding</keyword>
<dbReference type="Proteomes" id="UP000184498">
    <property type="component" value="Unassembled WGS sequence"/>
</dbReference>
<dbReference type="InterPro" id="IPR027417">
    <property type="entry name" value="P-loop_NTPase"/>
</dbReference>
<protein>
    <submittedName>
        <fullName evidence="2">Helicase conserved C-terminal domain-containing protein</fullName>
    </submittedName>
</protein>
<sequence length="281" mass="32372">NVNTFFETFMEADTDMEIDAKGDVKFKANVRRFKNNSLFQQLLSEFIDIKGEEDNPELIRPNKINKEYKIEQNDLTKEQYDLLVENFSETQKGAILTHILNARLIAISPYLSPYYDGGLPTLEEFIDNSPKLKETMNLIQQNKKDIPDAGQIIYSELAVAEFPKMKEYLVTNIGYKPDEIGVITGTTSKAQRISVQNDFNSGKIKIVIGSEAIQEGMNLQENTTDLYLLSLPYNFTTLRQVEGRAWRQGNRHENVRVNFMLTNDSIDVFMLQKLLLRRKIL</sequence>
<dbReference type="Gene3D" id="3.40.50.300">
    <property type="entry name" value="P-loop containing nucleotide triphosphate hydrolases"/>
    <property type="match status" value="1"/>
</dbReference>
<dbReference type="InterPro" id="IPR001650">
    <property type="entry name" value="Helicase_C-like"/>
</dbReference>
<evidence type="ECO:0000313" key="2">
    <source>
        <dbReference type="EMBL" id="SHK57514.1"/>
    </source>
</evidence>
<dbReference type="AlphaFoldDB" id="A0A1M6TKP3"/>
<organism evidence="2 3">
    <name type="scientific">Epilithonimonas mollis</name>
    <dbReference type="NCBI Taxonomy" id="216903"/>
    <lineage>
        <taxon>Bacteria</taxon>
        <taxon>Pseudomonadati</taxon>
        <taxon>Bacteroidota</taxon>
        <taxon>Flavobacteriia</taxon>
        <taxon>Flavobacteriales</taxon>
        <taxon>Weeksellaceae</taxon>
        <taxon>Chryseobacterium group</taxon>
        <taxon>Epilithonimonas</taxon>
    </lineage>
</organism>
<reference evidence="3" key="1">
    <citation type="submission" date="2016-11" db="EMBL/GenBank/DDBJ databases">
        <authorList>
            <person name="Varghese N."/>
            <person name="Submissions S."/>
        </authorList>
    </citation>
    <scope>NUCLEOTIDE SEQUENCE [LARGE SCALE GENOMIC DNA]</scope>
    <source>
        <strain evidence="3">DSM 18016</strain>
    </source>
</reference>
<keyword evidence="2" id="KW-0347">Helicase</keyword>
<evidence type="ECO:0000313" key="3">
    <source>
        <dbReference type="Proteomes" id="UP000184498"/>
    </source>
</evidence>
<dbReference type="GO" id="GO:0004386">
    <property type="term" value="F:helicase activity"/>
    <property type="evidence" value="ECO:0007669"/>
    <property type="project" value="UniProtKB-KW"/>
</dbReference>
<gene>
    <name evidence="2" type="ORF">SAMN05444371_2943</name>
</gene>
<keyword evidence="2" id="KW-0378">Hydrolase</keyword>